<proteinExistence type="predicted"/>
<organism evidence="1 2">
    <name type="scientific">Solanum tuberosum</name>
    <name type="common">Potato</name>
    <dbReference type="NCBI Taxonomy" id="4113"/>
    <lineage>
        <taxon>Eukaryota</taxon>
        <taxon>Viridiplantae</taxon>
        <taxon>Streptophyta</taxon>
        <taxon>Embryophyta</taxon>
        <taxon>Tracheophyta</taxon>
        <taxon>Spermatophyta</taxon>
        <taxon>Magnoliopsida</taxon>
        <taxon>eudicotyledons</taxon>
        <taxon>Gunneridae</taxon>
        <taxon>Pentapetalae</taxon>
        <taxon>asterids</taxon>
        <taxon>lamiids</taxon>
        <taxon>Solanales</taxon>
        <taxon>Solanaceae</taxon>
        <taxon>Solanoideae</taxon>
        <taxon>Solaneae</taxon>
        <taxon>Solanum</taxon>
    </lineage>
</organism>
<name>A0ABQ7U996_SOLTU</name>
<sequence length="85" mass="9476">MKAELTPEEEGVDETELLLDEEEVMENCQISLQALIGTRGYKILRIQGNTETKPITVLIDCGSTQNSIIEKAARRIGCQFHDISP</sequence>
<evidence type="ECO:0008006" key="3">
    <source>
        <dbReference type="Google" id="ProtNLM"/>
    </source>
</evidence>
<gene>
    <name evidence="1" type="ORF">KY290_031399</name>
</gene>
<evidence type="ECO:0000313" key="2">
    <source>
        <dbReference type="Proteomes" id="UP000826656"/>
    </source>
</evidence>
<keyword evidence="2" id="KW-1185">Reference proteome</keyword>
<comment type="caution">
    <text evidence="1">The sequence shown here is derived from an EMBL/GenBank/DDBJ whole genome shotgun (WGS) entry which is preliminary data.</text>
</comment>
<evidence type="ECO:0000313" key="1">
    <source>
        <dbReference type="EMBL" id="KAH0743406.1"/>
    </source>
</evidence>
<reference evidence="1 2" key="1">
    <citation type="journal article" date="2021" name="bioRxiv">
        <title>Chromosome-scale and haplotype-resolved genome assembly of a tetraploid potato cultivar.</title>
        <authorList>
            <person name="Sun H."/>
            <person name="Jiao W.-B."/>
            <person name="Krause K."/>
            <person name="Campoy J.A."/>
            <person name="Goel M."/>
            <person name="Folz-Donahue K."/>
            <person name="Kukat C."/>
            <person name="Huettel B."/>
            <person name="Schneeberger K."/>
        </authorList>
    </citation>
    <scope>NUCLEOTIDE SEQUENCE [LARGE SCALE GENOMIC DNA]</scope>
    <source>
        <strain evidence="1">SolTubOtavaFocal</strain>
        <tissue evidence="1">Leaves</tissue>
    </source>
</reference>
<dbReference type="EMBL" id="JAIVGD010000023">
    <property type="protein sequence ID" value="KAH0743406.1"/>
    <property type="molecule type" value="Genomic_DNA"/>
</dbReference>
<protein>
    <recommendedName>
        <fullName evidence="3">Gag-pol polyprotein</fullName>
    </recommendedName>
</protein>
<dbReference type="Proteomes" id="UP000826656">
    <property type="component" value="Unassembled WGS sequence"/>
</dbReference>
<accession>A0ABQ7U996</accession>